<feature type="compositionally biased region" description="Low complexity" evidence="1">
    <location>
        <begin position="145"/>
        <end position="155"/>
    </location>
</feature>
<reference evidence="3" key="1">
    <citation type="submission" date="2021-02" db="EMBL/GenBank/DDBJ databases">
        <title>Natrosporangium hydrolyticum gen. nov., sp. nov, a haloalkaliphilic actinobacterium from a soda solonchak soil.</title>
        <authorList>
            <person name="Sorokin D.Y."/>
            <person name="Khijniak T.V."/>
            <person name="Zakharycheva A.P."/>
            <person name="Boueva O.V."/>
            <person name="Ariskina E.V."/>
            <person name="Hahnke R.L."/>
            <person name="Bunk B."/>
            <person name="Sproer C."/>
            <person name="Schumann P."/>
            <person name="Evtushenko L.I."/>
            <person name="Kublanov I.V."/>
        </authorList>
    </citation>
    <scope>NUCLEOTIDE SEQUENCE</scope>
    <source>
        <strain evidence="3">DSM 106523</strain>
    </source>
</reference>
<accession>A0A895YPQ4</accession>
<keyword evidence="4" id="KW-1185">Reference proteome</keyword>
<evidence type="ECO:0000313" key="4">
    <source>
        <dbReference type="Proteomes" id="UP000662857"/>
    </source>
</evidence>
<organism evidence="3 4">
    <name type="scientific">Natronosporangium hydrolyticum</name>
    <dbReference type="NCBI Taxonomy" id="2811111"/>
    <lineage>
        <taxon>Bacteria</taxon>
        <taxon>Bacillati</taxon>
        <taxon>Actinomycetota</taxon>
        <taxon>Actinomycetes</taxon>
        <taxon>Micromonosporales</taxon>
        <taxon>Micromonosporaceae</taxon>
        <taxon>Natronosporangium</taxon>
    </lineage>
</organism>
<keyword evidence="2" id="KW-0472">Membrane</keyword>
<evidence type="ECO:0000256" key="1">
    <source>
        <dbReference type="SAM" id="MobiDB-lite"/>
    </source>
</evidence>
<keyword evidence="2" id="KW-0812">Transmembrane</keyword>
<protein>
    <submittedName>
        <fullName evidence="3">Uncharacterized protein</fullName>
    </submittedName>
</protein>
<feature type="region of interest" description="Disordered" evidence="1">
    <location>
        <begin position="79"/>
        <end position="122"/>
    </location>
</feature>
<feature type="transmembrane region" description="Helical" evidence="2">
    <location>
        <begin position="25"/>
        <end position="46"/>
    </location>
</feature>
<name>A0A895YPQ4_9ACTN</name>
<evidence type="ECO:0000313" key="3">
    <source>
        <dbReference type="EMBL" id="QSB16090.1"/>
    </source>
</evidence>
<evidence type="ECO:0000256" key="2">
    <source>
        <dbReference type="SAM" id="Phobius"/>
    </source>
</evidence>
<gene>
    <name evidence="3" type="ORF">JQS43_07235</name>
</gene>
<feature type="region of interest" description="Disordered" evidence="1">
    <location>
        <begin position="145"/>
        <end position="169"/>
    </location>
</feature>
<sequence>MTGAPTAVAGRPLYARLLRLRHMRISGLASIALFEGVIAAAVLLALAEVTSWWAVPVLPLVVAAMVKLNDVLSGLLPEAGRAEPGGAEADRVTADGAKSSGAKHRRPATEPPTSPAHLPLRPAARAVRQVNRGVIGSMAPVESMAPVAPVAPVDSPEQRFRQSARRRYR</sequence>
<dbReference type="RefSeq" id="WP_239678293.1">
    <property type="nucleotide sequence ID" value="NZ_CP070499.1"/>
</dbReference>
<proteinExistence type="predicted"/>
<dbReference type="AlphaFoldDB" id="A0A895YPQ4"/>
<dbReference type="Proteomes" id="UP000662857">
    <property type="component" value="Chromosome"/>
</dbReference>
<dbReference type="KEGG" id="nhy:JQS43_07235"/>
<dbReference type="EMBL" id="CP070499">
    <property type="protein sequence ID" value="QSB16090.1"/>
    <property type="molecule type" value="Genomic_DNA"/>
</dbReference>
<keyword evidence="2" id="KW-1133">Transmembrane helix</keyword>